<evidence type="ECO:0000259" key="7">
    <source>
        <dbReference type="PROSITE" id="PS50113"/>
    </source>
</evidence>
<gene>
    <name evidence="9" type="ORF">ISF6_4067</name>
</gene>
<dbReference type="PROSITE" id="PS50113">
    <property type="entry name" value="PAC"/>
    <property type="match status" value="1"/>
</dbReference>
<dbReference type="GO" id="GO:0005886">
    <property type="term" value="C:plasma membrane"/>
    <property type="evidence" value="ECO:0007669"/>
    <property type="project" value="UniProtKB-SubCell"/>
</dbReference>
<dbReference type="Gene3D" id="3.30.70.270">
    <property type="match status" value="1"/>
</dbReference>
<organism evidence="9 10">
    <name type="scientific">Piscinibacter sakaiensis</name>
    <name type="common">Ideonella sakaiensis</name>
    <dbReference type="NCBI Taxonomy" id="1547922"/>
    <lineage>
        <taxon>Bacteria</taxon>
        <taxon>Pseudomonadati</taxon>
        <taxon>Pseudomonadota</taxon>
        <taxon>Betaproteobacteria</taxon>
        <taxon>Burkholderiales</taxon>
        <taxon>Sphaerotilaceae</taxon>
        <taxon>Piscinibacter</taxon>
    </lineage>
</organism>
<comment type="caution">
    <text evidence="9">The sequence shown here is derived from an EMBL/GenBank/DDBJ whole genome shotgun (WGS) entry which is preliminary data.</text>
</comment>
<dbReference type="InterPro" id="IPR052155">
    <property type="entry name" value="Biofilm_reg_signaling"/>
</dbReference>
<dbReference type="FunFam" id="3.30.70.270:FF:000001">
    <property type="entry name" value="Diguanylate cyclase domain protein"/>
    <property type="match status" value="1"/>
</dbReference>
<dbReference type="InterPro" id="IPR035965">
    <property type="entry name" value="PAS-like_dom_sf"/>
</dbReference>
<dbReference type="STRING" id="1547922.ISF6_4067"/>
<proteinExistence type="predicted"/>
<feature type="region of interest" description="Disordered" evidence="6">
    <location>
        <begin position="34"/>
        <end position="63"/>
    </location>
</feature>
<dbReference type="EMBL" id="BBYR01000006">
    <property type="protein sequence ID" value="GAP34288.1"/>
    <property type="molecule type" value="Genomic_DNA"/>
</dbReference>
<dbReference type="Pfam" id="PF02743">
    <property type="entry name" value="dCache_1"/>
    <property type="match status" value="1"/>
</dbReference>
<evidence type="ECO:0000313" key="9">
    <source>
        <dbReference type="EMBL" id="GAP34288.1"/>
    </source>
</evidence>
<dbReference type="SUPFAM" id="SSF55073">
    <property type="entry name" value="Nucleotide cyclase"/>
    <property type="match status" value="1"/>
</dbReference>
<comment type="subcellular location">
    <subcellularLocation>
        <location evidence="1">Cell membrane</location>
        <topology evidence="1">Multi-pass membrane protein</topology>
    </subcellularLocation>
</comment>
<dbReference type="Gene3D" id="3.30.450.20">
    <property type="entry name" value="PAS domain"/>
    <property type="match status" value="2"/>
</dbReference>
<feature type="domain" description="PAC" evidence="7">
    <location>
        <begin position="547"/>
        <end position="598"/>
    </location>
</feature>
<reference evidence="9 10" key="2">
    <citation type="journal article" date="2016" name="Science">
        <title>A bacterium that degrades and assimilates poly(ethylene terephthalate).</title>
        <authorList>
            <person name="Yoshida S."/>
            <person name="Hiraga K."/>
            <person name="Takehana T."/>
            <person name="Taniguchi I."/>
            <person name="Yamaji H."/>
            <person name="Maeda Y."/>
            <person name="Toyohara K."/>
            <person name="Miyamoto K."/>
            <person name="Kimura Y."/>
            <person name="Oda K."/>
        </authorList>
    </citation>
    <scope>NUCLEOTIDE SEQUENCE [LARGE SCALE GENOMIC DNA]</scope>
    <source>
        <strain evidence="10">NBRC 110686 / TISTR 2288 / 201-F6</strain>
    </source>
</reference>
<dbReference type="GO" id="GO:0003824">
    <property type="term" value="F:catalytic activity"/>
    <property type="evidence" value="ECO:0007669"/>
    <property type="project" value="UniProtKB-ARBA"/>
</dbReference>
<evidence type="ECO:0000313" key="10">
    <source>
        <dbReference type="Proteomes" id="UP000037660"/>
    </source>
</evidence>
<dbReference type="NCBIfam" id="TIGR00229">
    <property type="entry name" value="sensory_box"/>
    <property type="match status" value="1"/>
</dbReference>
<evidence type="ECO:0000256" key="3">
    <source>
        <dbReference type="ARBA" id="ARBA00022692"/>
    </source>
</evidence>
<evidence type="ECO:0008006" key="11">
    <source>
        <dbReference type="Google" id="ProtNLM"/>
    </source>
</evidence>
<dbReference type="Pfam" id="PF00990">
    <property type="entry name" value="GGDEF"/>
    <property type="match status" value="1"/>
</dbReference>
<dbReference type="CDD" id="cd01949">
    <property type="entry name" value="GGDEF"/>
    <property type="match status" value="1"/>
</dbReference>
<keyword evidence="2" id="KW-1003">Cell membrane</keyword>
<dbReference type="PANTHER" id="PTHR44757:SF2">
    <property type="entry name" value="BIOFILM ARCHITECTURE MAINTENANCE PROTEIN MBAA"/>
    <property type="match status" value="1"/>
</dbReference>
<evidence type="ECO:0000256" key="4">
    <source>
        <dbReference type="ARBA" id="ARBA00022989"/>
    </source>
</evidence>
<feature type="domain" description="GGDEF" evidence="8">
    <location>
        <begin position="625"/>
        <end position="758"/>
    </location>
</feature>
<dbReference type="InterPro" id="IPR000700">
    <property type="entry name" value="PAS-assoc_C"/>
</dbReference>
<name>A0A0K8NV84_PISS1</name>
<keyword evidence="5" id="KW-0472">Membrane</keyword>
<dbReference type="InterPro" id="IPR000014">
    <property type="entry name" value="PAS"/>
</dbReference>
<evidence type="ECO:0000256" key="5">
    <source>
        <dbReference type="ARBA" id="ARBA00023136"/>
    </source>
</evidence>
<dbReference type="PANTHER" id="PTHR44757">
    <property type="entry name" value="DIGUANYLATE CYCLASE DGCP"/>
    <property type="match status" value="1"/>
</dbReference>
<dbReference type="InterPro" id="IPR000160">
    <property type="entry name" value="GGDEF_dom"/>
</dbReference>
<dbReference type="CDD" id="cd18773">
    <property type="entry name" value="PDC1_HK_sensor"/>
    <property type="match status" value="1"/>
</dbReference>
<protein>
    <recommendedName>
        <fullName evidence="11">Diguanylate cyclase</fullName>
    </recommendedName>
</protein>
<dbReference type="SMART" id="SM00267">
    <property type="entry name" value="GGDEF"/>
    <property type="match status" value="1"/>
</dbReference>
<keyword evidence="3" id="KW-0812">Transmembrane</keyword>
<dbReference type="InterPro" id="IPR001610">
    <property type="entry name" value="PAC"/>
</dbReference>
<dbReference type="InterPro" id="IPR033479">
    <property type="entry name" value="dCache_1"/>
</dbReference>
<accession>A0A0K8NV84</accession>
<dbReference type="Pfam" id="PF13426">
    <property type="entry name" value="PAS_9"/>
    <property type="match status" value="1"/>
</dbReference>
<dbReference type="SUPFAM" id="SSF55785">
    <property type="entry name" value="PYP-like sensor domain (PAS domain)"/>
    <property type="match status" value="1"/>
</dbReference>
<dbReference type="SMART" id="SM00086">
    <property type="entry name" value="PAC"/>
    <property type="match status" value="1"/>
</dbReference>
<feature type="region of interest" description="Disordered" evidence="6">
    <location>
        <begin position="79"/>
        <end position="102"/>
    </location>
</feature>
<feature type="compositionally biased region" description="Low complexity" evidence="6">
    <location>
        <begin position="44"/>
        <end position="58"/>
    </location>
</feature>
<keyword evidence="10" id="KW-1185">Reference proteome</keyword>
<sequence length="773" mass="83008">MLRAHGARVPVERARRCRPFEVCFRSLGVPTVGRMQGNRSTHVASAGSPGRRSGGLSADSAPPQVADAVAEIPEMAPADSELWPKPAGTDPGGSSDAAPSWRSKATRALGTLKAKLTIAAIGSLVVGISAISVLSLNSAQRDLLAQAEAREVAQTASLARDLSQRVLALQQALRSTADQIDPALEQMDDALEQHFQSQPALRQQFSNLFVAAPDGRMRLYVDDAGTRRPRTSLADRDYFRKAVTEKRAVISDAIPGRVSGEPVIVFVHPIVRDGEVTSLIGGALRLASRNLAASLLERDGAQGSEELLAISNDSGMVIAHPRADQVLKRLGGEPRLKQAVRHWEDQGNPAEPTGLLLGQPGEIVSAAGVAATGWVVWRAIPEATLVEPLQRARWQAARQAAVVIAVLGALTFLWVRRLLMPLQLLQQRALSLFEAGRSVHDGWPDASGEVAALAQALRHVGAERAHLESFTNELLGRLRSVMEAAPLGIGFTRNQRFELINPAWCRMLQLEDAELLGHHASIIFANTSDYEALGPAVRDAFARDGSYAGEWRFRRGDGSIFWGQLNARPVDRSNAAAGTIWTFSDVTALRASREHLQWQATHDQLTGLGNRVVFEERLKSVLGHPPAALLVIDLDRFKPINDQHGHAAGDEMLKMVASALVAHVRAGDLAVRTGGDEFAVVLERCPPEAAQRVAGEVQRAITRTELRWEDNTLSVGASVGVAPLCDDYATVEAWISAADAACYAAKAAGRGTVRVARAGSSNVIPLPRHDAAG</sequence>
<reference evidence="10" key="1">
    <citation type="submission" date="2015-07" db="EMBL/GenBank/DDBJ databases">
        <title>Discovery of a poly(ethylene terephthalate assimilation.</title>
        <authorList>
            <person name="Yoshida S."/>
            <person name="Hiraga K."/>
            <person name="Takehana T."/>
            <person name="Taniguchi I."/>
            <person name="Yamaji H."/>
            <person name="Maeda Y."/>
            <person name="Toyohara K."/>
            <person name="Miyamoto K."/>
            <person name="Kimura Y."/>
            <person name="Oda K."/>
        </authorList>
    </citation>
    <scope>NUCLEOTIDE SEQUENCE [LARGE SCALE GENOMIC DNA]</scope>
    <source>
        <strain evidence="10">NBRC 110686 / TISTR 2288 / 201-F6</strain>
    </source>
</reference>
<dbReference type="CDD" id="cd00130">
    <property type="entry name" value="PAS"/>
    <property type="match status" value="1"/>
</dbReference>
<evidence type="ECO:0000259" key="8">
    <source>
        <dbReference type="PROSITE" id="PS50887"/>
    </source>
</evidence>
<dbReference type="NCBIfam" id="TIGR00254">
    <property type="entry name" value="GGDEF"/>
    <property type="match status" value="1"/>
</dbReference>
<evidence type="ECO:0000256" key="2">
    <source>
        <dbReference type="ARBA" id="ARBA00022475"/>
    </source>
</evidence>
<dbReference type="InterPro" id="IPR043128">
    <property type="entry name" value="Rev_trsase/Diguanyl_cyclase"/>
</dbReference>
<dbReference type="Proteomes" id="UP000037660">
    <property type="component" value="Unassembled WGS sequence"/>
</dbReference>
<evidence type="ECO:0000256" key="6">
    <source>
        <dbReference type="SAM" id="MobiDB-lite"/>
    </source>
</evidence>
<dbReference type="PROSITE" id="PS50887">
    <property type="entry name" value="GGDEF"/>
    <property type="match status" value="1"/>
</dbReference>
<dbReference type="AlphaFoldDB" id="A0A0K8NV84"/>
<keyword evidence="4" id="KW-1133">Transmembrane helix</keyword>
<evidence type="ECO:0000256" key="1">
    <source>
        <dbReference type="ARBA" id="ARBA00004651"/>
    </source>
</evidence>
<dbReference type="InterPro" id="IPR029787">
    <property type="entry name" value="Nucleotide_cyclase"/>
</dbReference>